<dbReference type="PANTHER" id="PTHR33969:SF2">
    <property type="entry name" value="SEGREGATION AND CONDENSATION PROTEIN A"/>
    <property type="match status" value="1"/>
</dbReference>
<evidence type="ECO:0000256" key="2">
    <source>
        <dbReference type="ARBA" id="ARBA00044777"/>
    </source>
</evidence>
<dbReference type="EMBL" id="LOBU02000006">
    <property type="protein sequence ID" value="OKA09800.1"/>
    <property type="molecule type" value="Genomic_DNA"/>
</dbReference>
<keyword evidence="1" id="KW-0159">Chromosome partition</keyword>
<gene>
    <name evidence="5" type="ORF">ATP06_0205395</name>
    <name evidence="4" type="ORF">AVL48_16015</name>
</gene>
<keyword evidence="7" id="KW-1185">Reference proteome</keyword>
<feature type="compositionally biased region" description="Basic and acidic residues" evidence="3">
    <location>
        <begin position="14"/>
        <end position="23"/>
    </location>
</feature>
<organism evidence="4 6">
    <name type="scientific">Amycolatopsis regifaucium</name>
    <dbReference type="NCBI Taxonomy" id="546365"/>
    <lineage>
        <taxon>Bacteria</taxon>
        <taxon>Bacillati</taxon>
        <taxon>Actinomycetota</taxon>
        <taxon>Actinomycetes</taxon>
        <taxon>Pseudonocardiales</taxon>
        <taxon>Pseudonocardiaceae</taxon>
        <taxon>Amycolatopsis</taxon>
    </lineage>
</organism>
<sequence>MDDPAAAAQSGPEPVERTEADETPAVHETVHGGMVPEGLASEELSTSKFKVNLANFQGPFDLLLQLISQHQLDVTEVALHRVTDDFIAYTRALGTEWNLDETTEFLVIAATLLDLKAARLLPAAEVESEDDLALLEARDLLFARVLQYRAYKQVAALFGELEAGALRRYPRSVALEDRFMGLLPEVMLGVDPAKFAEIAIAVFRPKPPPTVSIAHIHMGRVSVREHAALLRLKLAERGEATFSELVEDCEHTVEIVARFLALLELYREASVQFEQLEALAELHVRWTGGSVAQASVAAEQDLAAAEDEEYG</sequence>
<evidence type="ECO:0000313" key="4">
    <source>
        <dbReference type="EMBL" id="KZB79882.1"/>
    </source>
</evidence>
<accession>A0A154M5L2</accession>
<feature type="region of interest" description="Disordered" evidence="3">
    <location>
        <begin position="1"/>
        <end position="23"/>
    </location>
</feature>
<dbReference type="Gene3D" id="6.10.250.2410">
    <property type="match status" value="1"/>
</dbReference>
<reference evidence="5 7" key="2">
    <citation type="submission" date="2016-11" db="EMBL/GenBank/DDBJ databases">
        <title>Genome sequencing of Amycolatopsis regifaucium.</title>
        <authorList>
            <person name="Mayilraj S."/>
            <person name="Kaur N."/>
        </authorList>
    </citation>
    <scope>NUCLEOTIDE SEQUENCE [LARGE SCALE GENOMIC DNA]</scope>
    <source>
        <strain evidence="5 7">GY080</strain>
    </source>
</reference>
<dbReference type="GO" id="GO:0007059">
    <property type="term" value="P:chromosome segregation"/>
    <property type="evidence" value="ECO:0007669"/>
    <property type="project" value="UniProtKB-KW"/>
</dbReference>
<dbReference type="AlphaFoldDB" id="A0A154M5L2"/>
<comment type="caution">
    <text evidence="4">The sequence shown here is derived from an EMBL/GenBank/DDBJ whole genome shotgun (WGS) entry which is preliminary data.</text>
</comment>
<proteinExistence type="predicted"/>
<dbReference type="Pfam" id="PF02616">
    <property type="entry name" value="SMC_ScpA"/>
    <property type="match status" value="1"/>
</dbReference>
<evidence type="ECO:0000313" key="5">
    <source>
        <dbReference type="EMBL" id="OKA09800.1"/>
    </source>
</evidence>
<dbReference type="PANTHER" id="PTHR33969">
    <property type="entry name" value="SEGREGATION AND CONDENSATION PROTEIN A"/>
    <property type="match status" value="1"/>
</dbReference>
<evidence type="ECO:0000313" key="6">
    <source>
        <dbReference type="Proteomes" id="UP000076321"/>
    </source>
</evidence>
<reference evidence="4 6" key="1">
    <citation type="submission" date="2015-12" db="EMBL/GenBank/DDBJ databases">
        <title>Amycolatopsis regifaucium genome sequencing and assembly.</title>
        <authorList>
            <person name="Mayilraj S."/>
        </authorList>
    </citation>
    <scope>NUCLEOTIDE SEQUENCE [LARGE SCALE GENOMIC DNA]</scope>
    <source>
        <strain evidence="4 6">GY080</strain>
    </source>
</reference>
<dbReference type="EMBL" id="LQCI01000051">
    <property type="protein sequence ID" value="KZB79882.1"/>
    <property type="molecule type" value="Genomic_DNA"/>
</dbReference>
<dbReference type="RefSeq" id="WP_061985454.1">
    <property type="nucleotide sequence ID" value="NZ_FOPQ01000019.1"/>
</dbReference>
<protein>
    <recommendedName>
        <fullName evidence="2">Segregation and condensation protein A</fullName>
    </recommendedName>
</protein>
<dbReference type="InterPro" id="IPR003768">
    <property type="entry name" value="ScpA"/>
</dbReference>
<dbReference type="Proteomes" id="UP000186883">
    <property type="component" value="Unassembled WGS sequence"/>
</dbReference>
<name>A0A154M5L2_9PSEU</name>
<evidence type="ECO:0000313" key="7">
    <source>
        <dbReference type="Proteomes" id="UP000186883"/>
    </source>
</evidence>
<evidence type="ECO:0000256" key="1">
    <source>
        <dbReference type="ARBA" id="ARBA00022829"/>
    </source>
</evidence>
<evidence type="ECO:0000256" key="3">
    <source>
        <dbReference type="SAM" id="MobiDB-lite"/>
    </source>
</evidence>
<dbReference type="Proteomes" id="UP000076321">
    <property type="component" value="Unassembled WGS sequence"/>
</dbReference>